<dbReference type="Proteomes" id="UP000785679">
    <property type="component" value="Unassembled WGS sequence"/>
</dbReference>
<keyword evidence="2" id="KW-1185">Reference proteome</keyword>
<evidence type="ECO:0000313" key="1">
    <source>
        <dbReference type="EMBL" id="TNV80448.1"/>
    </source>
</evidence>
<proteinExistence type="predicted"/>
<gene>
    <name evidence="1" type="ORF">FGO68_gene1344</name>
</gene>
<dbReference type="EMBL" id="RRYP01007497">
    <property type="protein sequence ID" value="TNV80448.1"/>
    <property type="molecule type" value="Genomic_DNA"/>
</dbReference>
<reference evidence="1" key="1">
    <citation type="submission" date="2019-06" db="EMBL/GenBank/DDBJ databases">
        <authorList>
            <person name="Zheng W."/>
        </authorList>
    </citation>
    <scope>NUCLEOTIDE SEQUENCE</scope>
    <source>
        <strain evidence="1">QDHG01</strain>
    </source>
</reference>
<accession>A0A8J8T3U5</accession>
<protein>
    <submittedName>
        <fullName evidence="1">Uncharacterized protein</fullName>
    </submittedName>
</protein>
<dbReference type="AlphaFoldDB" id="A0A8J8T3U5"/>
<organism evidence="1 2">
    <name type="scientific">Halteria grandinella</name>
    <dbReference type="NCBI Taxonomy" id="5974"/>
    <lineage>
        <taxon>Eukaryota</taxon>
        <taxon>Sar</taxon>
        <taxon>Alveolata</taxon>
        <taxon>Ciliophora</taxon>
        <taxon>Intramacronucleata</taxon>
        <taxon>Spirotrichea</taxon>
        <taxon>Stichotrichia</taxon>
        <taxon>Sporadotrichida</taxon>
        <taxon>Halteriidae</taxon>
        <taxon>Halteria</taxon>
    </lineage>
</organism>
<comment type="caution">
    <text evidence="1">The sequence shown here is derived from an EMBL/GenBank/DDBJ whole genome shotgun (WGS) entry which is preliminary data.</text>
</comment>
<evidence type="ECO:0000313" key="2">
    <source>
        <dbReference type="Proteomes" id="UP000785679"/>
    </source>
</evidence>
<name>A0A8J8T3U5_HALGN</name>
<sequence>MNSLSKFKTNGILKLNLFGTRLDLIHSNNKCDFPPNLQISSTHEKEYSVSLVLQILNGFQNAQNLSKLNIYICNADFKSQILLKELISKVSKFNNLFELRLPLENYDGFQTDIIKLLQSLKKLVYVYFQSKTITDAISLNELIQYAVHHKSELRLLYFNLCQPIKIADTQNINRVYPLEVILEVKQNGFTKEFYFFDTRYGVTSCLHS</sequence>